<dbReference type="AlphaFoldDB" id="A0A8J5JK23"/>
<dbReference type="PANTHER" id="PTHR22933">
    <property type="entry name" value="FI18007P1-RELATED"/>
    <property type="match status" value="1"/>
</dbReference>
<accession>A0A8J5JK23</accession>
<keyword evidence="4" id="KW-1185">Reference proteome</keyword>
<proteinExistence type="predicted"/>
<name>A0A8J5JK23_HOMAM</name>
<dbReference type="InterPro" id="IPR052976">
    <property type="entry name" value="Scoloptoxin-like"/>
</dbReference>
<protein>
    <submittedName>
        <fullName evidence="3">U-scoloptoxin(01)-Cw1a-like 10</fullName>
    </submittedName>
</protein>
<dbReference type="Proteomes" id="UP000747542">
    <property type="component" value="Unassembled WGS sequence"/>
</dbReference>
<evidence type="ECO:0000256" key="1">
    <source>
        <dbReference type="SAM" id="SignalP"/>
    </source>
</evidence>
<gene>
    <name evidence="3" type="ORF">Hamer_G005802</name>
</gene>
<feature type="chain" id="PRO_5035150948" evidence="1">
    <location>
        <begin position="17"/>
        <end position="124"/>
    </location>
</feature>
<organism evidence="3 4">
    <name type="scientific">Homarus americanus</name>
    <name type="common">American lobster</name>
    <dbReference type="NCBI Taxonomy" id="6706"/>
    <lineage>
        <taxon>Eukaryota</taxon>
        <taxon>Metazoa</taxon>
        <taxon>Ecdysozoa</taxon>
        <taxon>Arthropoda</taxon>
        <taxon>Crustacea</taxon>
        <taxon>Multicrustacea</taxon>
        <taxon>Malacostraca</taxon>
        <taxon>Eumalacostraca</taxon>
        <taxon>Eucarida</taxon>
        <taxon>Decapoda</taxon>
        <taxon>Pleocyemata</taxon>
        <taxon>Astacidea</taxon>
        <taxon>Nephropoidea</taxon>
        <taxon>Nephropidae</taxon>
        <taxon>Homarus</taxon>
    </lineage>
</organism>
<reference evidence="3" key="1">
    <citation type="journal article" date="2021" name="Sci. Adv.">
        <title>The American lobster genome reveals insights on longevity, neural, and immune adaptations.</title>
        <authorList>
            <person name="Polinski J.M."/>
            <person name="Zimin A.V."/>
            <person name="Clark K.F."/>
            <person name="Kohn A.B."/>
            <person name="Sadowski N."/>
            <person name="Timp W."/>
            <person name="Ptitsyn A."/>
            <person name="Khanna P."/>
            <person name="Romanova D.Y."/>
            <person name="Williams P."/>
            <person name="Greenwood S.J."/>
            <person name="Moroz L.L."/>
            <person name="Walt D.R."/>
            <person name="Bodnar A.G."/>
        </authorList>
    </citation>
    <scope>NUCLEOTIDE SEQUENCE</scope>
    <source>
        <strain evidence="3">GMGI-L3</strain>
    </source>
</reference>
<dbReference type="Pfam" id="PF01607">
    <property type="entry name" value="CBM_14"/>
    <property type="match status" value="1"/>
</dbReference>
<evidence type="ECO:0000313" key="4">
    <source>
        <dbReference type="Proteomes" id="UP000747542"/>
    </source>
</evidence>
<feature type="domain" description="Chitin-binding type-2" evidence="2">
    <location>
        <begin position="31"/>
        <end position="99"/>
    </location>
</feature>
<dbReference type="GO" id="GO:0008061">
    <property type="term" value="F:chitin binding"/>
    <property type="evidence" value="ECO:0007669"/>
    <property type="project" value="InterPro"/>
</dbReference>
<comment type="caution">
    <text evidence="3">The sequence shown here is derived from an EMBL/GenBank/DDBJ whole genome shotgun (WGS) entry which is preliminary data.</text>
</comment>
<dbReference type="InterPro" id="IPR002557">
    <property type="entry name" value="Chitin-bd_dom"/>
</dbReference>
<feature type="signal peptide" evidence="1">
    <location>
        <begin position="1"/>
        <end position="16"/>
    </location>
</feature>
<keyword evidence="1" id="KW-0732">Signal</keyword>
<dbReference type="EMBL" id="JAHLQT010037514">
    <property type="protein sequence ID" value="KAG7157379.1"/>
    <property type="molecule type" value="Genomic_DNA"/>
</dbReference>
<dbReference type="GO" id="GO:0005576">
    <property type="term" value="C:extracellular region"/>
    <property type="evidence" value="ECO:0007669"/>
    <property type="project" value="InterPro"/>
</dbReference>
<dbReference type="OrthoDB" id="6342296at2759"/>
<sequence length="124" mass="13630">MQVVLVLVTVVAAASARMAGIVAGGFSIQPGFSCEGREYGYYADVENDCKAYHICQPFLNDVDQLMELAHFTFMCGQDTIFNQEQLDCSQPNIAFPCAEAASIYDSSNLQLRIEPEPKEKPVVV</sequence>
<evidence type="ECO:0000313" key="3">
    <source>
        <dbReference type="EMBL" id="KAG7157379.1"/>
    </source>
</evidence>
<dbReference type="PROSITE" id="PS50940">
    <property type="entry name" value="CHIT_BIND_II"/>
    <property type="match status" value="1"/>
</dbReference>
<evidence type="ECO:0000259" key="2">
    <source>
        <dbReference type="PROSITE" id="PS50940"/>
    </source>
</evidence>
<dbReference type="PANTHER" id="PTHR22933:SF31">
    <property type="entry name" value="FI18007P1"/>
    <property type="match status" value="1"/>
</dbReference>